<comment type="caution">
    <text evidence="7">The sequence shown here is derived from an EMBL/GenBank/DDBJ whole genome shotgun (WGS) entry which is preliminary data.</text>
</comment>
<dbReference type="PANTHER" id="PTHR37831:SF1">
    <property type="entry name" value="D-RIBOSE PYRANASE"/>
    <property type="match status" value="1"/>
</dbReference>
<dbReference type="InterPro" id="IPR023750">
    <property type="entry name" value="RbsD-like_sf"/>
</dbReference>
<comment type="subcellular location">
    <subcellularLocation>
        <location evidence="6">Cytoplasm</location>
    </subcellularLocation>
</comment>
<comment type="function">
    <text evidence="6">Catalyzes the interconversion of beta-pyran and beta-furan forms of D-ribose.</text>
</comment>
<keyword evidence="4 6" id="KW-0413">Isomerase</keyword>
<feature type="active site" description="Proton donor" evidence="6">
    <location>
        <position position="20"/>
    </location>
</feature>
<dbReference type="HAMAP" id="MF_01661">
    <property type="entry name" value="D_rib_pyranase"/>
    <property type="match status" value="1"/>
</dbReference>
<organism evidence="7 8">
    <name type="scientific">Dactylosporangium maewongense</name>
    <dbReference type="NCBI Taxonomy" id="634393"/>
    <lineage>
        <taxon>Bacteria</taxon>
        <taxon>Bacillati</taxon>
        <taxon>Actinomycetota</taxon>
        <taxon>Actinomycetes</taxon>
        <taxon>Micromonosporales</taxon>
        <taxon>Micromonosporaceae</taxon>
        <taxon>Dactylosporangium</taxon>
    </lineage>
</organism>
<evidence type="ECO:0000256" key="1">
    <source>
        <dbReference type="ARBA" id="ARBA00000223"/>
    </source>
</evidence>
<evidence type="ECO:0000256" key="4">
    <source>
        <dbReference type="ARBA" id="ARBA00023235"/>
    </source>
</evidence>
<dbReference type="EC" id="5.4.99.62" evidence="2 6"/>
<keyword evidence="3 6" id="KW-0963">Cytoplasm</keyword>
<evidence type="ECO:0000256" key="3">
    <source>
        <dbReference type="ARBA" id="ARBA00022490"/>
    </source>
</evidence>
<feature type="binding site" evidence="6">
    <location>
        <position position="29"/>
    </location>
    <ligand>
        <name>substrate</name>
    </ligand>
</feature>
<keyword evidence="8" id="KW-1185">Reference proteome</keyword>
<comment type="subunit">
    <text evidence="6">Homodecamer.</text>
</comment>
<dbReference type="PANTHER" id="PTHR37831">
    <property type="entry name" value="D-RIBOSE PYRANASE"/>
    <property type="match status" value="1"/>
</dbReference>
<evidence type="ECO:0000313" key="8">
    <source>
        <dbReference type="Proteomes" id="UP001501470"/>
    </source>
</evidence>
<feature type="binding site" evidence="6">
    <location>
        <position position="93"/>
    </location>
    <ligand>
        <name>substrate</name>
    </ligand>
</feature>
<gene>
    <name evidence="6 7" type="primary">rbsD</name>
    <name evidence="7" type="ORF">GCM10009827_068960</name>
</gene>
<dbReference type="InterPro" id="IPR023064">
    <property type="entry name" value="D-ribose_pyranase"/>
</dbReference>
<dbReference type="Proteomes" id="UP001501470">
    <property type="component" value="Unassembled WGS sequence"/>
</dbReference>
<comment type="catalytic activity">
    <reaction evidence="1 6">
        <text>beta-D-ribopyranose = beta-D-ribofuranose</text>
        <dbReference type="Rhea" id="RHEA:25432"/>
        <dbReference type="ChEBI" id="CHEBI:27476"/>
        <dbReference type="ChEBI" id="CHEBI:47002"/>
        <dbReference type="EC" id="5.4.99.62"/>
    </reaction>
</comment>
<evidence type="ECO:0000256" key="2">
    <source>
        <dbReference type="ARBA" id="ARBA00012862"/>
    </source>
</evidence>
<keyword evidence="5 6" id="KW-0119">Carbohydrate metabolism</keyword>
<evidence type="ECO:0000256" key="5">
    <source>
        <dbReference type="ARBA" id="ARBA00023277"/>
    </source>
</evidence>
<feature type="binding site" evidence="6">
    <location>
        <begin position="115"/>
        <end position="117"/>
    </location>
    <ligand>
        <name>substrate</name>
    </ligand>
</feature>
<dbReference type="EMBL" id="BAAAQD010000015">
    <property type="protein sequence ID" value="GAA1539834.1"/>
    <property type="molecule type" value="Genomic_DNA"/>
</dbReference>
<evidence type="ECO:0000313" key="7">
    <source>
        <dbReference type="EMBL" id="GAA1539834.1"/>
    </source>
</evidence>
<accession>A0ABP4MB29</accession>
<reference evidence="8" key="1">
    <citation type="journal article" date="2019" name="Int. J. Syst. Evol. Microbiol.">
        <title>The Global Catalogue of Microorganisms (GCM) 10K type strain sequencing project: providing services to taxonomists for standard genome sequencing and annotation.</title>
        <authorList>
            <consortium name="The Broad Institute Genomics Platform"/>
            <consortium name="The Broad Institute Genome Sequencing Center for Infectious Disease"/>
            <person name="Wu L."/>
            <person name="Ma J."/>
        </authorList>
    </citation>
    <scope>NUCLEOTIDE SEQUENCE [LARGE SCALE GENOMIC DNA]</scope>
    <source>
        <strain evidence="8">JCM 15933</strain>
    </source>
</reference>
<comment type="similarity">
    <text evidence="6">Belongs to the RbsD / FucU family. RbsD subfamily.</text>
</comment>
<dbReference type="SUPFAM" id="SSF102546">
    <property type="entry name" value="RbsD-like"/>
    <property type="match status" value="1"/>
</dbReference>
<dbReference type="InterPro" id="IPR007721">
    <property type="entry name" value="RbsD_FucU"/>
</dbReference>
<dbReference type="NCBIfam" id="NF008761">
    <property type="entry name" value="PRK11797.1"/>
    <property type="match status" value="1"/>
</dbReference>
<dbReference type="Gene3D" id="3.40.1650.10">
    <property type="entry name" value="RbsD-like domain"/>
    <property type="match status" value="1"/>
</dbReference>
<proteinExistence type="inferred from homology"/>
<evidence type="ECO:0000256" key="6">
    <source>
        <dbReference type="HAMAP-Rule" id="MF_01661"/>
    </source>
</evidence>
<name>A0ABP4MB29_9ACTN</name>
<dbReference type="Pfam" id="PF05025">
    <property type="entry name" value="RbsD_FucU"/>
    <property type="match status" value="1"/>
</dbReference>
<dbReference type="RefSeq" id="WP_344506603.1">
    <property type="nucleotide sequence ID" value="NZ_BAAAQD010000015.1"/>
</dbReference>
<sequence length="126" mass="13272">MRDSGLWHPRLAALVAGMGHTDTTIVVADAGLPVPPGVEVVQLAVTRGVPAFLPVLAAITAELVVEEAIVAEELTDEAIRAGLDGYPLSTLPHEEFKVATRRARAIVRTGEATPYANVILRAGVPF</sequence>
<protein>
    <recommendedName>
        <fullName evidence="2 6">D-ribose pyranase</fullName>
        <ecNumber evidence="2 6">5.4.99.62</ecNumber>
    </recommendedName>
</protein>
<comment type="pathway">
    <text evidence="6">Carbohydrate metabolism; D-ribose degradation; D-ribose 5-phosphate from beta-D-ribopyranose: step 1/2.</text>
</comment>